<evidence type="ECO:0000313" key="2">
    <source>
        <dbReference type="Proteomes" id="UP000663940"/>
    </source>
</evidence>
<dbReference type="Proteomes" id="UP000663940">
    <property type="component" value="Chromosome"/>
</dbReference>
<protein>
    <submittedName>
        <fullName evidence="1">Uncharacterized protein</fullName>
    </submittedName>
</protein>
<reference evidence="1 2" key="1">
    <citation type="submission" date="2021-03" db="EMBL/GenBank/DDBJ databases">
        <title>Mucilaginibacter strains isolated from gold and copper mining confer multi heavy-metal resistance.</title>
        <authorList>
            <person name="Li Y."/>
        </authorList>
    </citation>
    <scope>NUCLEOTIDE SEQUENCE [LARGE SCALE GENOMIC DNA]</scope>
    <source>
        <strain evidence="1 2">P2-4</strain>
    </source>
</reference>
<sequence length="55" mass="6509">MPKIYFYGRWCAGNETHSYASPEEMFFSNHLLATEPEICDISVTLKWYINEQVTF</sequence>
<dbReference type="RefSeq" id="WP_167516119.1">
    <property type="nucleotide sequence ID" value="NZ_CP071879.1"/>
</dbReference>
<gene>
    <name evidence="1" type="ORF">J3L21_19190</name>
</gene>
<accession>A0ABX7U788</accession>
<proteinExistence type="predicted"/>
<name>A0ABX7U788_9SPHI</name>
<dbReference type="EMBL" id="CP071880">
    <property type="protein sequence ID" value="QTE47688.1"/>
    <property type="molecule type" value="Genomic_DNA"/>
</dbReference>
<keyword evidence="2" id="KW-1185">Reference proteome</keyword>
<evidence type="ECO:0000313" key="1">
    <source>
        <dbReference type="EMBL" id="QTE47688.1"/>
    </source>
</evidence>
<organism evidence="1 2">
    <name type="scientific">Mucilaginibacter rubeus</name>
    <dbReference type="NCBI Taxonomy" id="2027860"/>
    <lineage>
        <taxon>Bacteria</taxon>
        <taxon>Pseudomonadati</taxon>
        <taxon>Bacteroidota</taxon>
        <taxon>Sphingobacteriia</taxon>
        <taxon>Sphingobacteriales</taxon>
        <taxon>Sphingobacteriaceae</taxon>
        <taxon>Mucilaginibacter</taxon>
    </lineage>
</organism>